<feature type="compositionally biased region" description="Low complexity" evidence="2">
    <location>
        <begin position="139"/>
        <end position="153"/>
    </location>
</feature>
<feature type="chain" id="PRO_5022720723" evidence="3">
    <location>
        <begin position="25"/>
        <end position="5658"/>
    </location>
</feature>
<organism evidence="4 5">
    <name type="scientific">Cafeteria roenbergensis</name>
    <name type="common">Marine flagellate</name>
    <dbReference type="NCBI Taxonomy" id="33653"/>
    <lineage>
        <taxon>Eukaryota</taxon>
        <taxon>Sar</taxon>
        <taxon>Stramenopiles</taxon>
        <taxon>Bigyra</taxon>
        <taxon>Opalozoa</taxon>
        <taxon>Bicosoecida</taxon>
        <taxon>Cafeteriaceae</taxon>
        <taxon>Cafeteria</taxon>
    </lineage>
</organism>
<feature type="compositionally biased region" description="Acidic residues" evidence="2">
    <location>
        <begin position="4923"/>
        <end position="4932"/>
    </location>
</feature>
<feature type="compositionally biased region" description="Basic and acidic residues" evidence="2">
    <location>
        <begin position="2077"/>
        <end position="2086"/>
    </location>
</feature>
<evidence type="ECO:0000256" key="2">
    <source>
        <dbReference type="SAM" id="MobiDB-lite"/>
    </source>
</evidence>
<name>A0A5A8CTW0_CAFRO</name>
<proteinExistence type="predicted"/>
<feature type="region of interest" description="Disordered" evidence="2">
    <location>
        <begin position="3429"/>
        <end position="3453"/>
    </location>
</feature>
<accession>A0A5A8CTW0</accession>
<feature type="compositionally biased region" description="Polar residues" evidence="2">
    <location>
        <begin position="1159"/>
        <end position="1178"/>
    </location>
</feature>
<feature type="compositionally biased region" description="Acidic residues" evidence="2">
    <location>
        <begin position="1086"/>
        <end position="1107"/>
    </location>
</feature>
<feature type="region of interest" description="Disordered" evidence="2">
    <location>
        <begin position="5498"/>
        <end position="5584"/>
    </location>
</feature>
<sequence>MSGRGVLMAALAAVAAFLAATAVAERGLPVTQMEEYAGPIVRIGQGAKFAQHMKDEFGEAPAVVGNCKEAELGMLVVRIPPPAAVGQATPASPREDHDRDGSWDIAMRLAGTAKVQLRQLVSVGLLPPQQEADVRGEQAGESADGESGSGEESLLQAQAGRRRRPLDPDSGSTGDQDEQNESQVSDGSTGPLPPQSQDGQEDGSLDSSSEGGTDDEGDATSGDGGRGSGTSEGSDVGSPQSDSSQGRESQERSADVELAVDESQSPLRLDPGVVAQPGLVVKVVGTDGSQSQVCGWVSIAMPATLSVRSEPELLFSYTSDFKTSSRVVADMTPPEQAGSHGTGPVAGSQGGGDGQEAECGGQSDSVYCLGGLQRCVPRDADRHALLLSDPAAKCPEDESQPCRLGKGDHSVSLAQPVKGLAAWIDQAQSLAAEIHSIAEGEHGDGKAAPLAALLEEVEGASEYPEWLRTIAQVMMPVSGLRGDDAHASNMLSILGEREEQAEVDHRLASVLKAFGSEERIDLDVVRDAAALLEQALPGRAVFPPPAAEGSIAPEPSGIALVIKTARGDATRREYGPSAVPPKRATPTHLQSIVAEKMVGISERLAAAKSELAKLGEEVNSGDSVQCPDVQTAIAAIDALQPEGDGPELGTSMQVMLQASRAAYTCHHGPAKKRFAAIKAAGVSQAEADFARLLESAASPSEDLTSKVQALNGMIIKGQDVRLEDRINRLVFSALDRLISEHPDAEPTIDRAAVERTVRTSIQGVDRREQKEWEEELKKVLGIQHKGDKQLTQAQTAKGTAGRVFVCPLAAPLDDIASAQECGALCSGAVYDAAQPLADAGLSGIRMSLDLSASFKSGEGALPLFMQSVCAVPYICGEDHSVRLRLFEVLPTESASPDFAGMSTRTQAAEAVFCSPKDDSGVTARSAPRFGEVKLDLTVQASKSSAVMADDIWELASNGQSTSHALSMSSRSGLVSLPLRWPSLGDNLDESGKRVLFDGAALLGVSEATALRQSRTAGHQVVRIGGRCTLTDTNCELVRKHAIEALSRAAQLAKDVGGSPAIQPHGVCRAIESGGVSSQGHGQPTQDVDEDGVDVSGLEDEDNTDDEVAQGLSSEAPPRSLLQRGGRGAAVRPGRRRRRREDGDDESSGSQVSDSEDEAPSSQAQGSGDSEVQETQQDEASTRRPALNTALPVTSPSTMGCHDGELVRVPTSDGRALRVLARVAASVTSQLDPIAFARRMTDFSDETVCAEFAICIRGVLGSPLHPSGDDSGHGLDQETQDSEEDEDAEHPSSLLQLASGASRNDGKGFLANMPRKTTPIDFHGIVQRFASSPAFLERPTPVELNTLHPRTYRLVVRLSKSVKTEDALACPAELNEEDVDSILGTFALDADFGLVPLHRADEGLDAFAETSTAFSDEQAQHRADLIAKATSETLMRGLDTDEPLANDLEAFPEDAKTVKLVGRVLRAVRGPAWRPPPLPSVEIPPTSENLPWAAEQPSAACGLCNPFGGASHHHLELFSAGEGEEATGVVVNFPEGADLVPPSRIGSDADCMVRLVAGLAHEPEHDDQHCPQRGVPLIPLKKEHRARLDVDATMCVTASACSAAAHDGLMAATFGKHARVALLHVFATGKSAKQRAESDGFAESLRSSTQVLPDRCEITKGSFQGVIPILLKTGLEDVPLPRVQGALRKWATEDILELQVPVAAESNIFIRPVSMKIPPPLLSKGGSPGEGVQTEAEWAKELVEAGKQRLSDSLKQALEAELRLLEPAPPEACMCNVWELPPLDPANWDAPGTAVNVGCDLCSRAQAMAHHVLEQFEPQVVNGEAIGSYGVMLQGPAAAGLSRLLAMGAHEGRPPLVGMPALQGAEAVVELSELAPTTMYCAIVTMCSSAQADHEEHMSSGSPLRNPQFDAPELRRVPILHLFKLAGEPGLPLVGVPDKCVADPAHFAASLPVTKPGQRLPEALEDLEDGLLTFAVPTVLPESEATISRVQHVHFRVPLSEQAACEGGDSWADLAGKAYKRLRGALMAEGSAPIALQPPPAMCPSQSPPPPGWEGFPNDDSPFSAACQFCESSDFAHYGEPHHEQMGSRDGQPGSNQYGHGAMVSLPGSATLDLSHGRGSPFEPAHETGTLADRLAALHSPSQSTEQPDGDEEERPAERDASSTGSQEAQSPQQQHTAEGQDTVGDEQQEQQQQQQVTDEAVSLLQAAASDSVTVCMLFTACAPASASAIAKHSTSPVLLAHVFSVDRTPPADFKVARCKAAPADFLGLMRITNVGSIASTSVSLKVDQMLEEGSSNTVEMTLANPKQCFGTDGEVPEACAHVTEDAEQAMSWLAALADRVISHVPPLPAAAPLPPMSCSANLHCPDRGAPQPAETSWWSKRRTAGCHACWPELAKIDDVTPSNPRMAHMEVGTFRSGRLMEHVACDDRPQPGDSLSAPLGGSDIVSTEHAHKQGGGALVHIDAGPSDASASVVLKPEDWDDVAMLPALLDLRIEQGAATLHSVSHADGSGADKAAPGLFCVAVTRCAEAADGQNEKAIGIVHLFKHLYGEGLGDPESCTTNPEAFIGLMAITSAPEALGEAATPSFTASAPGGATVTFSAATQGDAPGNGWYNAAFRGLKRVFDALGEAAQDSSVLDGEVAAPPSPGVCRSPAGISSEVIQRSASDMCSVCTPGAGSEDGIEIEGMEGAYTMHVPLSEESLAGVLMHATVGEERHSVCMIPTICLSAPSGGEPGSAKLILQATLSIQSLDPLVKHGPQKCNSFPTSEASLLQAGGRRLQDRHGSVESGGFGFRFAGIKASTSKDLRFDMPLEESRVEMLEAMADGQPAEDEEGLWELPGLSVADHNREDDADSATLRPAFVLPGNKILRGRGNVRERTAWNDGISEQLRELARAARLALQQVSERSEGGEAGWLPSDSPAPPEGCPSNIVPAAVADSEESANWAESSALAACGACNFFVSGRESSLQAKHLQLAGFSGDVSLPSLQDRMVRLGVAQLGSHQAPKPSASRSLRGVLVDVGARAGDIPILPHSLLQGEEVTAGGDHTPSYWRSALLSTMGDTQGLTLGSLKEAVELLGHSEETGSYLPDLFCVVASICEERDTSASADAAPVEMVLLRWFARGSKQPLGDPEHCRVSEESFLGVSASPRTSGRALHAQSLHVGFVSSGSAHVPVDLLAPLRGTTPALESEHPSEPRWFDLCVRGLARLAAAFGVEESSALPEGTTVSLGTTSDVLELGPSRCPLNELAGAGDAEGGKWWDPDAVCSACQPSGVEKVSHHLLDISDDGEYGVALGKEGDPEALVCVGLSLCMRFDAEELAATATLLVHEFAIAEAGSFGRSTGQPNACKIKKDSYVATTKLPFAASFHESLEQAARGQHTPVLGSYLLPWRSNDDMAGSAADWNALVAAAARRLTDSVAGILDGDDVRPVSADGLGSDSVPPPLACPSNLEKSSHEADERLYGEELASSGTVLEWKGALAEACGVCESEGPTAQVALSEFPAEGAKAGRGMLVSVAADSELHALIPTAALERDPDSEPVRFGSEVPDLGPIAFPEHATPSLVCVVVSACLDNGDKASGTASVTAMARFFSRPRNHLGWPLGCHAPAERLLGVVPIDVKATEAIRGSQAKDAITLVVAGGKDAHLVLEAATRGVAESSTTGASWLKASHDALATILGAVSEAHALVSKLQSGTDAKSAFESEQLLCSGRAVLPGTPWFKDEEYASCSTCEADGKQAHYFLPGFNPGHSDESTGILVVIGDSPSDSSGLVCMAVSACLKADKLYGKGEAASRFHLFTVEEPLRTIPSRLDPAYCQASANAHREYARGLTGTQRATERLMRDFNARGTLKGQQLIHIKGGEMGFLPYMNSKSKEARLWNARVDIGAERLLDALRTIIDIDGSSGLQLPSGWFPTDENAVAICGSNVPPAKVIETYQSHGTDFESSATTAACDLCLSAQDKSLDPYYDGRHLVVSPFDNPALKTPPSFSARRGEGPSSSKGVLVDLRGSAARLLASRDFGLVKNLEKLTSTEVDVDGEFVMDAVPKLPRTSDHLACMVVSACHYHQDSVAILHVYGVRLRYGLPDAEYCDTDDAVFAGAIPVASAALNVDEDGATESLSITAVIGGRRTAVELRAATQGSASDSDWSVLAHRGLDRLYAGITSALAPVDPNDASQRMPRKCKPWIPLGFLFPPKVVDPVVPDPGGCPADMHGVEMPGHEYNKGSGSLLALRVSRHEMRDAKMFADPAALTGQDPASVGASVPKVKLADLLARYDLSIDLGKEWTRKRTLNDWKQAVSSRQLGTSFSVDLQAGTVMSGSKIVGCMTSDGDPKDVGRKFWAVNLADALRTQAVDQLASATKVKSRWSMCVNRVLLKGDQRAGALALQAQLMPQRGAHQNSVSGRRNGQEAEYFTPFAPVCVVMAGCSAGSGDADSFLVAHIYGSAAEQWTKLPKRKEIDGLAEKPRRFGLNMADFHCTANTGSYVTTMFFKPQAQVLSDHLGSRLSVASSAHGGFETTTAFTPLGSSAAVEAYGYFPFYSSSWLDARMEPASPEVVKGSRVVKQASPLFLAFACVSYGVTGIGSSPAGCRLPSPEVLACSSPASGLDRLTGQPHVDSSGATEATRAIVLALHAPDAPASDGLGCAFAPTATPEFGTMPVRLLPSAMAHMQAGSLSTLFSTLGLAEQRPPQDVVVPASRVGASRPPWAPASDEVAWFAAATSSTDMLRRTRVPVAFKNTVAVDSLASKVTQLFGSGEQSGLGLEGAAVPCAAVATAQLAASEPRFQAQRPAVLTDSRPARQSHELLEAVGARMGGSGADDAMDLFVFTQVQAGSAGRAAAHAGRAWRKRARSTDSLASLAPSESAGSVASSRARGATHRIHALRDRHHHPRFALSRSSADAAALEEEEEDEEPVHEASGTPAQGTSGGGSEDVNVEANEDTGGDGSGDVNEEANEDTGGGGSEDVNVEANEDTGGDGSGDVNAEANEDTGGDGSGDVNEEANEDTGGDGSGDVDEEANEDTGGDGSGDVDEEANEDASGGGSEESGQEGSSTSALPSVAQFRTCWTATRAAEREVVDAKQSLQDAAEVLERATAALVAARRPSPELGVLQELRDAARRVAENAEHALGRPDGSVDPQSEEGQDAAAARTALTEAESRVQAREAVEADEVGQLEIAKTEAEGRVSSLAAEVEAAEARLDTAKAALDRAVAELQADRSDPEVARILTEHSEGLSRMGIELPPDADLEHAEERRQQLAATRSQQGVIWPLRAFEFGTLATKAPGQLNDVVGGRSRAPSQGFRTASSAKEVMAVLEGATVPSTDTRAVTLHKLSETSKALLRDLDAETIAEGRHESLRHTMEEHRHREAQRKHSGNVGAALKRAFGAADADPLLHNPGVISSVAGAVRNQVAGFFDPPPTDAQVLQEAVEQIEVDAAFGGERYQAATEGTKEDSTVVEESVVLWRDAWKQTAGAGAYAAFWLSAEDAAEVTRLSEQLLRRRLVGTATVEVPHAPHRIRVSRPRPPSPNPSGGPPVPAQDNGVGLGKYTPPGDDHDDGGGGSHKGHKKPTGKSDSGFKPWPSRKPAPRHVSGDITPIDKRMSDYPELVWPAPGPLGRPMTLPPVSPATGGSMWFRETRGGSAGNTAAGLESQAAAEHVLSASDVALSPDVQAN</sequence>
<feature type="region of interest" description="Disordered" evidence="2">
    <location>
        <begin position="2077"/>
        <end position="2125"/>
    </location>
</feature>
<keyword evidence="1" id="KW-0175">Coiled coil</keyword>
<dbReference type="EMBL" id="VLTN01000008">
    <property type="protein sequence ID" value="KAA0155221.1"/>
    <property type="molecule type" value="Genomic_DNA"/>
</dbReference>
<dbReference type="Proteomes" id="UP000323011">
    <property type="component" value="Unassembled WGS sequence"/>
</dbReference>
<feature type="compositionally biased region" description="Acidic residues" evidence="2">
    <location>
        <begin position="4893"/>
        <end position="4903"/>
    </location>
</feature>
<evidence type="ECO:0000256" key="3">
    <source>
        <dbReference type="SAM" id="SignalP"/>
    </source>
</evidence>
<feature type="compositionally biased region" description="Acidic residues" evidence="2">
    <location>
        <begin position="1277"/>
        <end position="1287"/>
    </location>
</feature>
<feature type="compositionally biased region" description="Low complexity" evidence="2">
    <location>
        <begin position="5134"/>
        <end position="5143"/>
    </location>
</feature>
<feature type="compositionally biased region" description="Pro residues" evidence="2">
    <location>
        <begin position="2040"/>
        <end position="2051"/>
    </location>
</feature>
<feature type="region of interest" description="Disordered" evidence="2">
    <location>
        <begin position="4840"/>
        <end position="5048"/>
    </location>
</feature>
<feature type="signal peptide" evidence="3">
    <location>
        <begin position="1"/>
        <end position="24"/>
    </location>
</feature>
<evidence type="ECO:0000313" key="5">
    <source>
        <dbReference type="Proteomes" id="UP000323011"/>
    </source>
</evidence>
<protein>
    <submittedName>
        <fullName evidence="4">Uncharacterized protein</fullName>
    </submittedName>
</protein>
<reference evidence="4 5" key="1">
    <citation type="submission" date="2019-07" db="EMBL/GenBank/DDBJ databases">
        <title>Genomes of Cafeteria roenbergensis.</title>
        <authorList>
            <person name="Fischer M.G."/>
            <person name="Hackl T."/>
            <person name="Roman M."/>
        </authorList>
    </citation>
    <scope>NUCLEOTIDE SEQUENCE [LARGE SCALE GENOMIC DNA]</scope>
    <source>
        <strain evidence="4 5">BVI</strain>
    </source>
</reference>
<gene>
    <name evidence="4" type="ORF">FNF29_01971</name>
</gene>
<feature type="region of interest" description="Disordered" evidence="2">
    <location>
        <begin position="2138"/>
        <end position="2195"/>
    </location>
</feature>
<feature type="region of interest" description="Disordered" evidence="2">
    <location>
        <begin position="1264"/>
        <end position="1311"/>
    </location>
</feature>
<feature type="compositionally biased region" description="Polar residues" evidence="2">
    <location>
        <begin position="2161"/>
        <end position="2177"/>
    </location>
</feature>
<feature type="region of interest" description="Disordered" evidence="2">
    <location>
        <begin position="5110"/>
        <end position="5152"/>
    </location>
</feature>
<keyword evidence="5" id="KW-1185">Reference proteome</keyword>
<evidence type="ECO:0000313" key="4">
    <source>
        <dbReference type="EMBL" id="KAA0155221.1"/>
    </source>
</evidence>
<feature type="region of interest" description="Disordered" evidence="2">
    <location>
        <begin position="128"/>
        <end position="271"/>
    </location>
</feature>
<feature type="compositionally biased region" description="Acidic residues" evidence="2">
    <location>
        <begin position="4987"/>
        <end position="5025"/>
    </location>
</feature>
<feature type="compositionally biased region" description="Polar residues" evidence="2">
    <location>
        <begin position="1292"/>
        <end position="1301"/>
    </location>
</feature>
<feature type="compositionally biased region" description="Basic and acidic residues" evidence="2">
    <location>
        <begin position="1266"/>
        <end position="1275"/>
    </location>
</feature>
<feature type="coiled-coil region" evidence="1">
    <location>
        <begin position="5166"/>
        <end position="5200"/>
    </location>
</feature>
<feature type="region of interest" description="Disordered" evidence="2">
    <location>
        <begin position="2040"/>
        <end position="2059"/>
    </location>
</feature>
<feature type="compositionally biased region" description="Low complexity" evidence="2">
    <location>
        <begin position="4883"/>
        <end position="4892"/>
    </location>
</feature>
<comment type="caution">
    <text evidence="4">The sequence shown here is derived from an EMBL/GenBank/DDBJ whole genome shotgun (WGS) entry which is preliminary data.</text>
</comment>
<feature type="region of interest" description="Disordered" evidence="2">
    <location>
        <begin position="5598"/>
        <end position="5638"/>
    </location>
</feature>
<feature type="region of interest" description="Disordered" evidence="2">
    <location>
        <begin position="331"/>
        <end position="358"/>
    </location>
</feature>
<feature type="compositionally biased region" description="Acidic residues" evidence="2">
    <location>
        <begin position="4955"/>
        <end position="4964"/>
    </location>
</feature>
<evidence type="ECO:0000256" key="1">
    <source>
        <dbReference type="SAM" id="Coils"/>
    </source>
</evidence>
<feature type="compositionally biased region" description="Polar residues" evidence="2">
    <location>
        <begin position="237"/>
        <end position="247"/>
    </location>
</feature>
<keyword evidence="3" id="KW-0732">Signal</keyword>
<feature type="compositionally biased region" description="Pro residues" evidence="2">
    <location>
        <begin position="5598"/>
        <end position="5610"/>
    </location>
</feature>
<feature type="compositionally biased region" description="Pro residues" evidence="2">
    <location>
        <begin position="5508"/>
        <end position="5522"/>
    </location>
</feature>
<feature type="compositionally biased region" description="Polar residues" evidence="2">
    <location>
        <begin position="1074"/>
        <end position="1085"/>
    </location>
</feature>
<feature type="region of interest" description="Disordered" evidence="2">
    <location>
        <begin position="1071"/>
        <end position="1204"/>
    </location>
</feature>
<feature type="compositionally biased region" description="Basic residues" evidence="2">
    <location>
        <begin position="4865"/>
        <end position="4881"/>
    </location>
</feature>
<feature type="compositionally biased region" description="Low complexity" evidence="2">
    <location>
        <begin position="4850"/>
        <end position="4864"/>
    </location>
</feature>